<dbReference type="PRINTS" id="PR01805">
    <property type="entry name" value="VACJLIPOPROT"/>
</dbReference>
<dbReference type="GO" id="GO:0016020">
    <property type="term" value="C:membrane"/>
    <property type="evidence" value="ECO:0007669"/>
    <property type="project" value="InterPro"/>
</dbReference>
<reference evidence="4 5" key="1">
    <citation type="submission" date="2017-01" db="EMBL/GenBank/DDBJ databases">
        <title>Draft sequence of Acidihalobacter ferrooxidans strain DSM 14175 (strain V8).</title>
        <authorList>
            <person name="Khaleque H.N."/>
            <person name="Ramsay J.P."/>
            <person name="Murphy R.J.T."/>
            <person name="Kaksonen A.H."/>
            <person name="Boxall N.J."/>
            <person name="Watkin E.L.J."/>
        </authorList>
    </citation>
    <scope>NUCLEOTIDE SEQUENCE [LARGE SCALE GENOMIC DNA]</scope>
    <source>
        <strain evidence="4 5">V8</strain>
    </source>
</reference>
<evidence type="ECO:0000313" key="5">
    <source>
        <dbReference type="Proteomes" id="UP000243807"/>
    </source>
</evidence>
<proteinExistence type="inferred from homology"/>
<evidence type="ECO:0008006" key="6">
    <source>
        <dbReference type="Google" id="ProtNLM"/>
    </source>
</evidence>
<evidence type="ECO:0000256" key="1">
    <source>
        <dbReference type="ARBA" id="ARBA00010634"/>
    </source>
</evidence>
<accession>A0A1P8UI58</accession>
<keyword evidence="2 3" id="KW-0732">Signal</keyword>
<name>A0A1P8UI58_9GAMM</name>
<dbReference type="KEGG" id="afy:BW247_10780"/>
<evidence type="ECO:0000256" key="2">
    <source>
        <dbReference type="ARBA" id="ARBA00022729"/>
    </source>
</evidence>
<dbReference type="GO" id="GO:0120010">
    <property type="term" value="P:intermembrane phospholipid transfer"/>
    <property type="evidence" value="ECO:0007669"/>
    <property type="project" value="TreeGrafter"/>
</dbReference>
<organism evidence="4 5">
    <name type="scientific">Acidihalobacter ferrooxydans</name>
    <dbReference type="NCBI Taxonomy" id="1765967"/>
    <lineage>
        <taxon>Bacteria</taxon>
        <taxon>Pseudomonadati</taxon>
        <taxon>Pseudomonadota</taxon>
        <taxon>Gammaproteobacteria</taxon>
        <taxon>Chromatiales</taxon>
        <taxon>Ectothiorhodospiraceae</taxon>
        <taxon>Acidihalobacter</taxon>
    </lineage>
</organism>
<evidence type="ECO:0000256" key="3">
    <source>
        <dbReference type="SAM" id="SignalP"/>
    </source>
</evidence>
<dbReference type="Proteomes" id="UP000243807">
    <property type="component" value="Chromosome"/>
</dbReference>
<comment type="similarity">
    <text evidence="1">Belongs to the MlaA family.</text>
</comment>
<dbReference type="PANTHER" id="PTHR30035">
    <property type="entry name" value="LIPOPROTEIN VACJ-RELATED"/>
    <property type="match status" value="1"/>
</dbReference>
<keyword evidence="5" id="KW-1185">Reference proteome</keyword>
<dbReference type="PANTHER" id="PTHR30035:SF3">
    <property type="entry name" value="INTERMEMBRANE PHOSPHOLIPID TRANSPORT SYSTEM LIPOPROTEIN MLAA"/>
    <property type="match status" value="1"/>
</dbReference>
<dbReference type="EMBL" id="CP019434">
    <property type="protein sequence ID" value="APZ43512.1"/>
    <property type="molecule type" value="Genomic_DNA"/>
</dbReference>
<evidence type="ECO:0000313" key="4">
    <source>
        <dbReference type="EMBL" id="APZ43512.1"/>
    </source>
</evidence>
<dbReference type="STRING" id="1765967.BW247_10780"/>
<feature type="signal peptide" evidence="3">
    <location>
        <begin position="1"/>
        <end position="20"/>
    </location>
</feature>
<gene>
    <name evidence="4" type="ORF">BW247_10780</name>
</gene>
<dbReference type="RefSeq" id="WP_076837152.1">
    <property type="nucleotide sequence ID" value="NZ_CP019434.1"/>
</dbReference>
<protein>
    <recommendedName>
        <fullName evidence="6">ABC transporter</fullName>
    </recommendedName>
</protein>
<dbReference type="PROSITE" id="PS51257">
    <property type="entry name" value="PROKAR_LIPOPROTEIN"/>
    <property type="match status" value="1"/>
</dbReference>
<sequence length="254" mass="27751">MIKWHGWLVGALFAPFLAGCATTPYTPNTGDPLQGYNRAMYGFNTAVDRAVLKPTAKAYVAVTPSFVRGRVNDFFSNVGQLSVTANAMLQGKPQALEDFTRFLMNTTFGLGGLFDVATPLGLPPHQEDIGMTLATWGVPEGPYVVLPFFGPSTLRNAPAPLVDGIAFNPLAYGVVSTDTGYGLDALDLVNLRANLLPLDSSIDAAYDPYLFVRNAYLQHRRYVLEHNNPRPATKKHQLDSLQQELLQMQSNSSQ</sequence>
<feature type="chain" id="PRO_5012501427" description="ABC transporter" evidence="3">
    <location>
        <begin position="21"/>
        <end position="254"/>
    </location>
</feature>
<dbReference type="AlphaFoldDB" id="A0A1P8UI58"/>
<dbReference type="Pfam" id="PF04333">
    <property type="entry name" value="MlaA"/>
    <property type="match status" value="1"/>
</dbReference>
<dbReference type="InterPro" id="IPR007428">
    <property type="entry name" value="MlaA"/>
</dbReference>